<dbReference type="EMBL" id="BARS01002444">
    <property type="protein sequence ID" value="GAF85263.1"/>
    <property type="molecule type" value="Genomic_DNA"/>
</dbReference>
<accession>X0SVN6</accession>
<proteinExistence type="predicted"/>
<dbReference type="Gene3D" id="3.20.20.150">
    <property type="entry name" value="Divalent-metal-dependent TIM barrel enzymes"/>
    <property type="match status" value="1"/>
</dbReference>
<sequence>MIKCNDWPIGVCTWSIGNDFDKLGALREQSELSHIHFAVSPILNKNGEDHLLRVQKEGWEITATMIDFPQEDYSSLESIKATGGIVPDEYWEGNLKRVSGTIDITAELGVKYLSFHFGFLELTDKLTDRVKILADKAAQKNIQLLMETGQETAAELRQFLEEVNHPALGVNFDPANMILYDKGNPIESVQTLA</sequence>
<dbReference type="InterPro" id="IPR050312">
    <property type="entry name" value="IolE/XylAMocC-like"/>
</dbReference>
<dbReference type="AlphaFoldDB" id="X0SVN6"/>
<dbReference type="PANTHER" id="PTHR12110">
    <property type="entry name" value="HYDROXYPYRUVATE ISOMERASE"/>
    <property type="match status" value="1"/>
</dbReference>
<evidence type="ECO:0000259" key="1">
    <source>
        <dbReference type="Pfam" id="PF01261"/>
    </source>
</evidence>
<protein>
    <recommendedName>
        <fullName evidence="1">Xylose isomerase-like TIM barrel domain-containing protein</fullName>
    </recommendedName>
</protein>
<dbReference type="Pfam" id="PF01261">
    <property type="entry name" value="AP_endonuc_2"/>
    <property type="match status" value="1"/>
</dbReference>
<dbReference type="PANTHER" id="PTHR12110:SF41">
    <property type="entry name" value="INOSOSE DEHYDRATASE"/>
    <property type="match status" value="1"/>
</dbReference>
<dbReference type="InterPro" id="IPR013022">
    <property type="entry name" value="Xyl_isomerase-like_TIM-brl"/>
</dbReference>
<comment type="caution">
    <text evidence="2">The sequence shown here is derived from an EMBL/GenBank/DDBJ whole genome shotgun (WGS) entry which is preliminary data.</text>
</comment>
<organism evidence="2">
    <name type="scientific">marine sediment metagenome</name>
    <dbReference type="NCBI Taxonomy" id="412755"/>
    <lineage>
        <taxon>unclassified sequences</taxon>
        <taxon>metagenomes</taxon>
        <taxon>ecological metagenomes</taxon>
    </lineage>
</organism>
<evidence type="ECO:0000313" key="2">
    <source>
        <dbReference type="EMBL" id="GAF85263.1"/>
    </source>
</evidence>
<dbReference type="SUPFAM" id="SSF51658">
    <property type="entry name" value="Xylose isomerase-like"/>
    <property type="match status" value="1"/>
</dbReference>
<feature type="domain" description="Xylose isomerase-like TIM barrel" evidence="1">
    <location>
        <begin position="86"/>
        <end position="188"/>
    </location>
</feature>
<feature type="non-terminal residue" evidence="2">
    <location>
        <position position="193"/>
    </location>
</feature>
<gene>
    <name evidence="2" type="ORF">S01H1_04651</name>
</gene>
<reference evidence="2" key="1">
    <citation type="journal article" date="2014" name="Front. Microbiol.">
        <title>High frequency of phylogenetically diverse reductive dehalogenase-homologous genes in deep subseafloor sedimentary metagenomes.</title>
        <authorList>
            <person name="Kawai M."/>
            <person name="Futagami T."/>
            <person name="Toyoda A."/>
            <person name="Takaki Y."/>
            <person name="Nishi S."/>
            <person name="Hori S."/>
            <person name="Arai W."/>
            <person name="Tsubouchi T."/>
            <person name="Morono Y."/>
            <person name="Uchiyama I."/>
            <person name="Ito T."/>
            <person name="Fujiyama A."/>
            <person name="Inagaki F."/>
            <person name="Takami H."/>
        </authorList>
    </citation>
    <scope>NUCLEOTIDE SEQUENCE</scope>
    <source>
        <strain evidence="2">Expedition CK06-06</strain>
    </source>
</reference>
<name>X0SVN6_9ZZZZ</name>
<dbReference type="InterPro" id="IPR036237">
    <property type="entry name" value="Xyl_isomerase-like_sf"/>
</dbReference>